<dbReference type="SMART" id="SM01048">
    <property type="entry name" value="C6"/>
    <property type="match status" value="1"/>
</dbReference>
<proteinExistence type="predicted"/>
<dbReference type="InterPro" id="IPR005098">
    <property type="entry name" value="DUF281"/>
</dbReference>
<dbReference type="AlphaFoldDB" id="A0AAE9JLI8"/>
<dbReference type="Pfam" id="PF03436">
    <property type="entry name" value="DUF281"/>
    <property type="match status" value="1"/>
</dbReference>
<dbReference type="PANTHER" id="PTHR36517">
    <property type="entry name" value="PROTEIN CBG25732"/>
    <property type="match status" value="1"/>
</dbReference>
<organism evidence="3 4">
    <name type="scientific">Caenorhabditis briggsae</name>
    <dbReference type="NCBI Taxonomy" id="6238"/>
    <lineage>
        <taxon>Eukaryota</taxon>
        <taxon>Metazoa</taxon>
        <taxon>Ecdysozoa</taxon>
        <taxon>Nematoda</taxon>
        <taxon>Chromadorea</taxon>
        <taxon>Rhabditida</taxon>
        <taxon>Rhabditina</taxon>
        <taxon>Rhabditomorpha</taxon>
        <taxon>Rhabditoidea</taxon>
        <taxon>Rhabditidae</taxon>
        <taxon>Peloderinae</taxon>
        <taxon>Caenorhabditis</taxon>
    </lineage>
</organism>
<sequence>MDQTIEATIETCIKTIPLEEVYITSTLTEAPVTNAPVTNAPMTPTPVRVYPTNPSNSCDINKLTLPMAVAGTNFRTSDSITTGGCKQTSVTCEGTDGQNCRTVAVVGSSGSATGNLDSTTNGNTATAILTCQADGTYLSGSLSNINQVSCLYDTCSNPCVQCDINAVKQTTTLVGSTFSSVLA</sequence>
<accession>A0AAE9JLI8</accession>
<dbReference type="EMBL" id="CP092624">
    <property type="protein sequence ID" value="UMM33486.1"/>
    <property type="molecule type" value="Genomic_DNA"/>
</dbReference>
<evidence type="ECO:0000259" key="1">
    <source>
        <dbReference type="SMART" id="SM01048"/>
    </source>
</evidence>
<dbReference type="InterPro" id="IPR002601">
    <property type="entry name" value="C6_domain"/>
</dbReference>
<gene>
    <name evidence="2" type="ORF">L5515_006950</name>
    <name evidence="3" type="ORF">L5515_006951</name>
</gene>
<evidence type="ECO:0000313" key="4">
    <source>
        <dbReference type="Proteomes" id="UP000829354"/>
    </source>
</evidence>
<evidence type="ECO:0000313" key="2">
    <source>
        <dbReference type="EMBL" id="UMM33486.1"/>
    </source>
</evidence>
<evidence type="ECO:0000313" key="3">
    <source>
        <dbReference type="EMBL" id="UMM33487.1"/>
    </source>
</evidence>
<protein>
    <recommendedName>
        <fullName evidence="1">C6 domain-containing protein</fullName>
    </recommendedName>
</protein>
<keyword evidence="4" id="KW-1185">Reference proteome</keyword>
<name>A0AAE9JLI8_CAEBR</name>
<dbReference type="Proteomes" id="UP000829354">
    <property type="component" value="Chromosome V"/>
</dbReference>
<reference evidence="3 4" key="1">
    <citation type="submission" date="2022-04" db="EMBL/GenBank/DDBJ databases">
        <title>Chromosome-level reference genomes for two strains of Caenorhabditis briggsae: an improved platform for comparative genomics.</title>
        <authorList>
            <person name="Stevens L."/>
            <person name="Andersen E."/>
        </authorList>
    </citation>
    <scope>NUCLEOTIDE SEQUENCE [LARGE SCALE GENOMIC DNA]</scope>
    <source>
        <strain evidence="3">VX34</strain>
        <tissue evidence="3">Whole-organism</tissue>
    </source>
</reference>
<feature type="domain" description="C6" evidence="1">
    <location>
        <begin position="58"/>
        <end position="150"/>
    </location>
</feature>
<dbReference type="EMBL" id="CP092624">
    <property type="protein sequence ID" value="UMM33487.1"/>
    <property type="molecule type" value="Genomic_DNA"/>
</dbReference>
<dbReference type="PANTHER" id="PTHR36517:SF1">
    <property type="entry name" value="C6 DOMAIN-CONTAINING PROTEIN-RELATED"/>
    <property type="match status" value="1"/>
</dbReference>